<dbReference type="InterPro" id="IPR030386">
    <property type="entry name" value="G_GB1_RHD3_dom"/>
</dbReference>
<evidence type="ECO:0000256" key="2">
    <source>
        <dbReference type="ARBA" id="ARBA00023134"/>
    </source>
</evidence>
<evidence type="ECO:0000256" key="1">
    <source>
        <dbReference type="ARBA" id="ARBA00022741"/>
    </source>
</evidence>
<sequence length="1828" mass="203856">MEDHAFLQLLGVPERCAPTQTVDRCFQKVEVYDRFSEKTGTVEDEFEKLCRSAVADARERCGGRRLIAALKPLLVDLVKRRQGISSMLNTLRSCGLDKVEKNLLRKHLQPRDVLIALTFSSMPPGPSQARMMSLAAKTDSPLPLLFGWAVPESGGGLQLCSQIQWGAMRELFCSPSYPLVLSVGTDAALGKSYLLQYLYALQECHFRSTAPNPLRIHTMPSIDLIGDFAREECMRGVTLADVHCFDAGNDLCRALTATLYSFATSTLLHCSLRADFEDTEPTPKLRQLLDLLAAARGSEDDSSVLLLLRDAEDEHGPSEQRRVNSCVEAVRRGLAGASQSPPSVLVWLVPMLASLGPTELTNEVKSLRKSRAIEGGTETPSLEEALSMAAQSRKKFPPLPVLQQRCAQFVEAIQAPAGQGQSLPRRPSGESYGALAQRVFAELGAQGSSSEGLLGRLFPVAQSHQQLTVLIQDKVRCLGRGQGYLEPEERRKLESSVDGLDREIARLRHERQRAPPHPLLRTFSQLVLTGDISLIVEFGACLNDWKQAKRAPLLERKLCLRKERQPSLTRRPGMSPSPQQVAQLRGELVSLQKRLDEVDVSTDSFWLELMLWHELGRTGARPGLREIDENRDRCFTIKPNIQSPHAFELHRSEVMVKSGNPLHFLHSAPLQFGAFEPLRWHPQLSGASFFGSDFLGDILRELDRDLGVDVRRRPLLVISVIGVQSSGKSTLMNYLFGCSFATHAGRCTKGLYISLLETRHALLVILDTEGLLSVEARDDVFDKQVALMTMACSDLVIVNNRGELGRHVGDLFQVCLFALYHLKLARISPAIGFVLQCLSMVNQQQQYEWVATVKRSLEESVQELQQKEKPHSFKLQDLVFLDSESIFVMPSAFNDDVQFGLQVSRPTNLYALKALQLREKVFHWIARAKASQRSRLAETALDSEPGASVSFASLSQWYDHARTVWQTLSMCGTDLLQFRTMRQVLMAQQLQEFCDALVQKHVDGKMHQESEQLIHRYTKDLRAATGSSSPALPAIPKFAKDAADSEVHAIDNAFRGQLDGLRDAVLQEMQHEFDEFVRSHDSKFTDEQVKSDKRFSLMGPMSSLALEAFREALVPGKRVPNIYAPPGILKSTQQHAHSTPGRKYASVDSLWRSAVHLVLEQKLGGARQCAIVSARELWNSMDHLFEEISARVNDLLLEQGSHINVQNVERVFEEKWSQVMAETLRKQRPNLDRVTREVISHFNAALMNLKSQFRKAHIFHGVKSLTSDIREMSEACSSFLLAKKGIGAALVASGATTQVDNLWIKLVDSMRLEVDQQGQMSDAAALKILNRLNSEMEAADQLRQLLHRLGSPFVQKLLRRQFRVDSVPGKEEMAGQPLPYAPAYNYQNQGYGGYQQVYQQQYAPGQVCQPNRYDYAPGQPAYQGSAMPEPYSADYYRPPAQMPVQGQPFMGYAEPGYGQPVPSQMDYGAPSYGHPYGQDAAYQQRQGMSTGAKMAMAGAGGLALGAGTAFAVEHAGDIAQFADTAFDDVGRFAGDAVHGVEEFVEVGRSDMSIIAFAAPKSGPVENALMAPGALSGQHSVYSPPSSHVVGDFRCGGNKRLVYEMAKATIHYRFQIEQQNFQTRVSEILGKKQQKLWEIQARVDSGKREVHCAKVWAKTFVDTLDQHFRNAVGRMAQEVVSHMSKILTNPGSACEQAIERSFTKRNWRHVVMYAIDPTQYLFMEFHKEWETFKQGLVDRYCQELKNNFGNCLRVAEERMQDLLGGGDLEGLKDLTMNKLSHVLKEVCAELADDSLSGVLCSCLPSFQADSDWTLPLDPKRRGHSKSRPS</sequence>
<dbReference type="InterPro" id="IPR027417">
    <property type="entry name" value="P-loop_NTPase"/>
</dbReference>
<dbReference type="PROSITE" id="PS51717">
    <property type="entry name" value="G_VLIG"/>
    <property type="match status" value="1"/>
</dbReference>
<dbReference type="Pfam" id="PF25683">
    <property type="entry name" value="URGCP_GTPase"/>
    <property type="match status" value="1"/>
</dbReference>
<feature type="domain" description="GB1/RHD3-type G" evidence="4">
    <location>
        <begin position="712"/>
        <end position="740"/>
    </location>
</feature>
<dbReference type="Proteomes" id="UP000604046">
    <property type="component" value="Unassembled WGS sequence"/>
</dbReference>
<comment type="similarity">
    <text evidence="3">Belongs to the TRAFAC class dynamin-like GTPase superfamily. GB1/RHD3 GTPase family.</text>
</comment>
<gene>
    <name evidence="6" type="primary">Gvin1</name>
    <name evidence="6" type="ORF">SNAT2548_LOCUS9902</name>
</gene>
<dbReference type="Gene3D" id="3.40.50.300">
    <property type="entry name" value="P-loop containing nucleotide triphosphate hydrolases"/>
    <property type="match status" value="1"/>
</dbReference>
<accession>A0A812KVX5</accession>
<evidence type="ECO:0000259" key="5">
    <source>
        <dbReference type="PROSITE" id="PS51717"/>
    </source>
</evidence>
<name>A0A812KVX5_9DINO</name>
<dbReference type="PANTHER" id="PTHR22796">
    <property type="entry name" value="URG4-RELATED"/>
    <property type="match status" value="1"/>
</dbReference>
<comment type="caution">
    <text evidence="6">The sequence shown here is derived from an EMBL/GenBank/DDBJ whole genome shotgun (WGS) entry which is preliminary data.</text>
</comment>
<evidence type="ECO:0000259" key="4">
    <source>
        <dbReference type="PROSITE" id="PS51715"/>
    </source>
</evidence>
<dbReference type="SUPFAM" id="SSF52540">
    <property type="entry name" value="P-loop containing nucleoside triphosphate hydrolases"/>
    <property type="match status" value="1"/>
</dbReference>
<protein>
    <submittedName>
        <fullName evidence="6">Gvin1 protein</fullName>
    </submittedName>
</protein>
<organism evidence="6 7">
    <name type="scientific">Symbiodinium natans</name>
    <dbReference type="NCBI Taxonomy" id="878477"/>
    <lineage>
        <taxon>Eukaryota</taxon>
        <taxon>Sar</taxon>
        <taxon>Alveolata</taxon>
        <taxon>Dinophyceae</taxon>
        <taxon>Suessiales</taxon>
        <taxon>Symbiodiniaceae</taxon>
        <taxon>Symbiodinium</taxon>
    </lineage>
</organism>
<dbReference type="OrthoDB" id="1597724at2759"/>
<feature type="domain" description="VLIG-type G" evidence="5">
    <location>
        <begin position="712"/>
        <end position="944"/>
    </location>
</feature>
<evidence type="ECO:0000313" key="7">
    <source>
        <dbReference type="Proteomes" id="UP000604046"/>
    </source>
</evidence>
<dbReference type="EMBL" id="CAJNDS010000791">
    <property type="protein sequence ID" value="CAE7234441.1"/>
    <property type="molecule type" value="Genomic_DNA"/>
</dbReference>
<keyword evidence="1" id="KW-0547">Nucleotide-binding</keyword>
<reference evidence="6" key="1">
    <citation type="submission" date="2021-02" db="EMBL/GenBank/DDBJ databases">
        <authorList>
            <person name="Dougan E. K."/>
            <person name="Rhodes N."/>
            <person name="Thang M."/>
            <person name="Chan C."/>
        </authorList>
    </citation>
    <scope>NUCLEOTIDE SEQUENCE</scope>
</reference>
<keyword evidence="2" id="KW-0342">GTP-binding</keyword>
<evidence type="ECO:0000256" key="3">
    <source>
        <dbReference type="PROSITE-ProRule" id="PRU01052"/>
    </source>
</evidence>
<dbReference type="PANTHER" id="PTHR22796:SF1">
    <property type="entry name" value="VWFA DOMAIN-CONTAINING PROTEIN"/>
    <property type="match status" value="1"/>
</dbReference>
<evidence type="ECO:0000313" key="6">
    <source>
        <dbReference type="EMBL" id="CAE7234441.1"/>
    </source>
</evidence>
<proteinExistence type="inferred from homology"/>
<dbReference type="GO" id="GO:0005525">
    <property type="term" value="F:GTP binding"/>
    <property type="evidence" value="ECO:0007669"/>
    <property type="project" value="UniProtKB-KW"/>
</dbReference>
<dbReference type="InterPro" id="IPR030383">
    <property type="entry name" value="G_VLIG_dom"/>
</dbReference>
<dbReference type="PROSITE" id="PS51715">
    <property type="entry name" value="G_GB1_RHD3"/>
    <property type="match status" value="1"/>
</dbReference>
<keyword evidence="7" id="KW-1185">Reference proteome</keyword>